<keyword evidence="4 9" id="KW-0812">Transmembrane</keyword>
<keyword evidence="8 9" id="KW-0472">Membrane</keyword>
<feature type="transmembrane region" description="Helical" evidence="9">
    <location>
        <begin position="252"/>
        <end position="272"/>
    </location>
</feature>
<reference evidence="13" key="2">
    <citation type="submission" date="2020-09" db="EMBL/GenBank/DDBJ databases">
        <authorList>
            <person name="Sun Q."/>
            <person name="Ohkuma M."/>
        </authorList>
    </citation>
    <scope>NUCLEOTIDE SEQUENCE</scope>
    <source>
        <strain evidence="13">JCM 18487</strain>
    </source>
</reference>
<dbReference type="InterPro" id="IPR022813">
    <property type="entry name" value="SecD/SecF_arch_bac"/>
</dbReference>
<evidence type="ECO:0000256" key="6">
    <source>
        <dbReference type="ARBA" id="ARBA00022989"/>
    </source>
</evidence>
<dbReference type="GO" id="GO:0065002">
    <property type="term" value="P:intracellular protein transmembrane transport"/>
    <property type="evidence" value="ECO:0007669"/>
    <property type="project" value="UniProtKB-UniRule"/>
</dbReference>
<comment type="subunit">
    <text evidence="9">Forms a complex with SecF. Part of the essential Sec protein translocation apparatus which comprises SecA, SecYEG and auxiliary proteins SecDF. Other proteins may also be involved.</text>
</comment>
<dbReference type="GO" id="GO:0043952">
    <property type="term" value="P:protein transport by the Sec complex"/>
    <property type="evidence" value="ECO:0007669"/>
    <property type="project" value="UniProtKB-UniRule"/>
</dbReference>
<dbReference type="SUPFAM" id="SSF82866">
    <property type="entry name" value="Multidrug efflux transporter AcrB transmembrane domain"/>
    <property type="match status" value="1"/>
</dbReference>
<feature type="transmembrane region" description="Helical" evidence="9">
    <location>
        <begin position="279"/>
        <end position="298"/>
    </location>
</feature>
<reference evidence="13" key="1">
    <citation type="journal article" date="2014" name="Int. J. Syst. Evol. Microbiol.">
        <title>Complete genome sequence of Corynebacterium casei LMG S-19264T (=DSM 44701T), isolated from a smear-ripened cheese.</title>
        <authorList>
            <consortium name="US DOE Joint Genome Institute (JGI-PGF)"/>
            <person name="Walter F."/>
            <person name="Albersmeier A."/>
            <person name="Kalinowski J."/>
            <person name="Ruckert C."/>
        </authorList>
    </citation>
    <scope>NUCLEOTIDE SEQUENCE</scope>
    <source>
        <strain evidence="13">JCM 18487</strain>
    </source>
</reference>
<feature type="transmembrane region" description="Helical" evidence="9">
    <location>
        <begin position="304"/>
        <end position="325"/>
    </location>
</feature>
<feature type="transmembrane region" description="Helical" evidence="9">
    <location>
        <begin position="346"/>
        <end position="368"/>
    </location>
</feature>
<keyword evidence="2 9" id="KW-0813">Transport</keyword>
<keyword evidence="6 9" id="KW-1133">Transmembrane helix</keyword>
<comment type="caution">
    <text evidence="9">Lacks conserved residue(s) required for the propagation of feature annotation.</text>
</comment>
<feature type="domain" description="Protein export membrane protein SecD/SecF C-terminal" evidence="10">
    <location>
        <begin position="234"/>
        <end position="402"/>
    </location>
</feature>
<keyword evidence="14" id="KW-1185">Reference proteome</keyword>
<feature type="domain" description="SecDF P1 head subdomain" evidence="12">
    <location>
        <begin position="131"/>
        <end position="228"/>
    </location>
</feature>
<evidence type="ECO:0000256" key="8">
    <source>
        <dbReference type="ARBA" id="ARBA00023136"/>
    </source>
</evidence>
<organism evidence="13 14">
    <name type="scientific">Alicyclobacillus cellulosilyticus</name>
    <dbReference type="NCBI Taxonomy" id="1003997"/>
    <lineage>
        <taxon>Bacteria</taxon>
        <taxon>Bacillati</taxon>
        <taxon>Bacillota</taxon>
        <taxon>Bacilli</taxon>
        <taxon>Bacillales</taxon>
        <taxon>Alicyclobacillaceae</taxon>
        <taxon>Alicyclobacillus</taxon>
    </lineage>
</organism>
<dbReference type="Gene3D" id="1.20.1640.10">
    <property type="entry name" value="Multidrug efflux transporter AcrB transmembrane domain"/>
    <property type="match status" value="1"/>
</dbReference>
<dbReference type="InterPro" id="IPR054384">
    <property type="entry name" value="SecDF_P1_head"/>
</dbReference>
<protein>
    <recommendedName>
        <fullName evidence="9">Protein translocase subunit SecD</fullName>
    </recommendedName>
</protein>
<sequence>MRWGRFGAFLAIAVAIVGLTAGTALPLWKSIRLGLDLQGGFDLLYQIEPTKGHPLTPSGIQAALQAVEMRVNRIGTGSPVIELENGNQIRVELAGVFNHDEAKKIIGETAELEIYGKATQRKDGSWQPDPKTLLMTGDDLKSDAHWSTDPNTGENGVTVNFKDPQKWENITKAYLGKPIYIFLNGQLLNDPVVRDIMVNGSSFISGGDLTTPQACIELADALNAGALPYPLRLVSQTDVGPSLGAASLRATMWAGLAAVCLIFLFMFAVYRLAGLIADLALVAYAYLVLATFAAAQVVLTLPGLAALILGMGMAVDANIITYERMKEEMRNGKSLQSSVVAANRHALRTILDSNTTTFLAAAVMYWVGQGDIRGFAVALMFSILISLLTAVLLSRAMLLLLVRSGAVRRPWWLGGPKGAVSR</sequence>
<accession>A0A917KAN5</accession>
<dbReference type="Proteomes" id="UP000637695">
    <property type="component" value="Unassembled WGS sequence"/>
</dbReference>
<comment type="function">
    <text evidence="9">Part of the Sec protein translocase complex. Interacts with the SecYEG preprotein conducting channel. SecDF uses the proton motive force (PMF) to complete protein translocation after the ATP-dependent function of SecA.</text>
</comment>
<dbReference type="Pfam" id="PF21760">
    <property type="entry name" value="SecD_1st"/>
    <property type="match status" value="1"/>
</dbReference>
<dbReference type="RefSeq" id="WP_188882038.1">
    <property type="nucleotide sequence ID" value="NZ_BMOY01000019.1"/>
</dbReference>
<dbReference type="InterPro" id="IPR048634">
    <property type="entry name" value="SecD_SecF_C"/>
</dbReference>
<evidence type="ECO:0000259" key="10">
    <source>
        <dbReference type="Pfam" id="PF02355"/>
    </source>
</evidence>
<feature type="domain" description="Protein translocase subunit SecDF P1" evidence="11">
    <location>
        <begin position="61"/>
        <end position="115"/>
    </location>
</feature>
<comment type="caution">
    <text evidence="13">The sequence shown here is derived from an EMBL/GenBank/DDBJ whole genome shotgun (WGS) entry which is preliminary data.</text>
</comment>
<evidence type="ECO:0000256" key="3">
    <source>
        <dbReference type="ARBA" id="ARBA00022475"/>
    </source>
</evidence>
<dbReference type="GO" id="GO:0015450">
    <property type="term" value="F:protein-transporting ATPase activity"/>
    <property type="evidence" value="ECO:0007669"/>
    <property type="project" value="InterPro"/>
</dbReference>
<evidence type="ECO:0000256" key="2">
    <source>
        <dbReference type="ARBA" id="ARBA00022448"/>
    </source>
</evidence>
<dbReference type="InterPro" id="IPR055344">
    <property type="entry name" value="SecD_SecF_C_bact"/>
</dbReference>
<keyword evidence="3 9" id="KW-1003">Cell membrane</keyword>
<dbReference type="InterPro" id="IPR048631">
    <property type="entry name" value="SecD_1st"/>
</dbReference>
<keyword evidence="7 9" id="KW-0811">Translocation</keyword>
<dbReference type="PANTHER" id="PTHR30081">
    <property type="entry name" value="PROTEIN-EXPORT MEMBRANE PROTEIN SEC"/>
    <property type="match status" value="1"/>
</dbReference>
<dbReference type="Pfam" id="PF02355">
    <property type="entry name" value="SecD_SecF_C"/>
    <property type="match status" value="1"/>
</dbReference>
<evidence type="ECO:0000259" key="11">
    <source>
        <dbReference type="Pfam" id="PF21760"/>
    </source>
</evidence>
<evidence type="ECO:0000256" key="7">
    <source>
        <dbReference type="ARBA" id="ARBA00023010"/>
    </source>
</evidence>
<evidence type="ECO:0000256" key="9">
    <source>
        <dbReference type="HAMAP-Rule" id="MF_01463"/>
    </source>
</evidence>
<dbReference type="PANTHER" id="PTHR30081:SF1">
    <property type="entry name" value="PROTEIN TRANSLOCASE SUBUNIT SECD"/>
    <property type="match status" value="1"/>
</dbReference>
<dbReference type="GO" id="GO:0006605">
    <property type="term" value="P:protein targeting"/>
    <property type="evidence" value="ECO:0007669"/>
    <property type="project" value="UniProtKB-UniRule"/>
</dbReference>
<dbReference type="GO" id="GO:0005886">
    <property type="term" value="C:plasma membrane"/>
    <property type="evidence" value="ECO:0007669"/>
    <property type="project" value="UniProtKB-SubCell"/>
</dbReference>
<dbReference type="Gene3D" id="3.30.1360.200">
    <property type="match status" value="1"/>
</dbReference>
<dbReference type="InterPro" id="IPR005791">
    <property type="entry name" value="SecD"/>
</dbReference>
<evidence type="ECO:0000259" key="12">
    <source>
        <dbReference type="Pfam" id="PF22599"/>
    </source>
</evidence>
<dbReference type="HAMAP" id="MF_01463_B">
    <property type="entry name" value="SecD_B"/>
    <property type="match status" value="1"/>
</dbReference>
<dbReference type="NCBIfam" id="TIGR00916">
    <property type="entry name" value="2A0604s01"/>
    <property type="match status" value="1"/>
</dbReference>
<comment type="similarity">
    <text evidence="9">Belongs to the SecD/SecF family. SecD subfamily.</text>
</comment>
<dbReference type="AlphaFoldDB" id="A0A917KAN5"/>
<dbReference type="Pfam" id="PF22599">
    <property type="entry name" value="SecDF_P1_head"/>
    <property type="match status" value="1"/>
</dbReference>
<dbReference type="NCBIfam" id="TIGR01129">
    <property type="entry name" value="secD"/>
    <property type="match status" value="1"/>
</dbReference>
<proteinExistence type="inferred from homology"/>
<comment type="subcellular location">
    <subcellularLocation>
        <location evidence="1 9">Cell membrane</location>
        <topology evidence="1 9">Multi-pass membrane protein</topology>
    </subcellularLocation>
</comment>
<evidence type="ECO:0000313" key="13">
    <source>
        <dbReference type="EMBL" id="GGJ06109.1"/>
    </source>
</evidence>
<evidence type="ECO:0000313" key="14">
    <source>
        <dbReference type="Proteomes" id="UP000637695"/>
    </source>
</evidence>
<keyword evidence="5 9" id="KW-0653">Protein transport</keyword>
<feature type="transmembrane region" description="Helical" evidence="9">
    <location>
        <begin position="374"/>
        <end position="402"/>
    </location>
</feature>
<evidence type="ECO:0000256" key="5">
    <source>
        <dbReference type="ARBA" id="ARBA00022927"/>
    </source>
</evidence>
<evidence type="ECO:0000256" key="1">
    <source>
        <dbReference type="ARBA" id="ARBA00004651"/>
    </source>
</evidence>
<evidence type="ECO:0000256" key="4">
    <source>
        <dbReference type="ARBA" id="ARBA00022692"/>
    </source>
</evidence>
<gene>
    <name evidence="9 13" type="primary">secD</name>
    <name evidence="13" type="ORF">GCM10010885_14090</name>
</gene>
<name>A0A917KAN5_9BACL</name>
<dbReference type="Gene3D" id="3.30.70.3400">
    <property type="match status" value="1"/>
</dbReference>
<dbReference type="EMBL" id="BMOY01000019">
    <property type="protein sequence ID" value="GGJ06109.1"/>
    <property type="molecule type" value="Genomic_DNA"/>
</dbReference>